<dbReference type="PRINTS" id="PR01755">
    <property type="entry name" value="SECFTRNLCASE"/>
</dbReference>
<feature type="transmembrane region" description="Helical" evidence="9">
    <location>
        <begin position="161"/>
        <end position="182"/>
    </location>
</feature>
<sequence>MIKSTIHFMKIRNVAFAITVLITVIGLVSLFHKGLNLGLDFTGGTSIELLYEKPADLEKIRLELTTVEPGQEQKFDDAIVQSFGSTNSVLIRLKNDEADVGNLVAAKLHRIDPDNKFELISAETVGAQVGKELLDKGGIACLLALAGILIYLAFRFQWKFGLGAIASLFHDLVVTLGVIAFFQIPVDLTVFAAILAMIGYSLNDTIIIYDRIRENFRVLRKADIIENIDVSVTQTLLRTIATSTSTAMALIALLIFGGPSLGGFALVMLIGVFVGTYSSIYIAGPVLVWLKLTREDLLPPPSSQELKEQHP</sequence>
<dbReference type="GO" id="GO:0065002">
    <property type="term" value="P:intracellular protein transmembrane transport"/>
    <property type="evidence" value="ECO:0007669"/>
    <property type="project" value="UniProtKB-UniRule"/>
</dbReference>
<evidence type="ECO:0000256" key="4">
    <source>
        <dbReference type="ARBA" id="ARBA00022692"/>
    </source>
</evidence>
<dbReference type="InterPro" id="IPR022813">
    <property type="entry name" value="SecD/SecF_arch_bac"/>
</dbReference>
<dbReference type="InterPro" id="IPR022646">
    <property type="entry name" value="SecD/SecF_CS"/>
</dbReference>
<feature type="transmembrane region" description="Helical" evidence="9">
    <location>
        <begin position="12"/>
        <end position="31"/>
    </location>
</feature>
<evidence type="ECO:0000313" key="11">
    <source>
        <dbReference type="EMBL" id="QQP87019.1"/>
    </source>
</evidence>
<evidence type="ECO:0000256" key="3">
    <source>
        <dbReference type="ARBA" id="ARBA00022475"/>
    </source>
</evidence>
<comment type="function">
    <text evidence="9">Part of the Sec protein translocase complex. Interacts with the SecYEG preprotein conducting channel. SecDF uses the proton motive force (PMF) to complete protein translocation after the ATP-dependent function of SecA.</text>
</comment>
<evidence type="ECO:0000256" key="6">
    <source>
        <dbReference type="ARBA" id="ARBA00022989"/>
    </source>
</evidence>
<dbReference type="InterPro" id="IPR048634">
    <property type="entry name" value="SecD_SecF_C"/>
</dbReference>
<dbReference type="RefSeq" id="WP_201095568.1">
    <property type="nucleotide sequence ID" value="NZ_CP067393.1"/>
</dbReference>
<dbReference type="PANTHER" id="PTHR30081">
    <property type="entry name" value="PROTEIN-EXPORT MEMBRANE PROTEIN SEC"/>
    <property type="match status" value="1"/>
</dbReference>
<protein>
    <recommendedName>
        <fullName evidence="9">Protein-export membrane protein SecF</fullName>
    </recommendedName>
</protein>
<keyword evidence="7 9" id="KW-0811">Translocation</keyword>
<keyword evidence="2 9" id="KW-0813">Transport</keyword>
<evidence type="ECO:0000256" key="9">
    <source>
        <dbReference type="HAMAP-Rule" id="MF_01464"/>
    </source>
</evidence>
<evidence type="ECO:0000256" key="5">
    <source>
        <dbReference type="ARBA" id="ARBA00022927"/>
    </source>
</evidence>
<dbReference type="InterPro" id="IPR022645">
    <property type="entry name" value="SecD/SecF_bac"/>
</dbReference>
<gene>
    <name evidence="9 11" type="primary">secF</name>
    <name evidence="11" type="ORF">JHT90_07185</name>
</gene>
<accession>A0A974RZF1</accession>
<dbReference type="EMBL" id="CP067393">
    <property type="protein sequence ID" value="QQP87019.1"/>
    <property type="molecule type" value="Genomic_DNA"/>
</dbReference>
<evidence type="ECO:0000256" key="8">
    <source>
        <dbReference type="ARBA" id="ARBA00023136"/>
    </source>
</evidence>
<comment type="subunit">
    <text evidence="9">Forms a complex with SecD. Part of the essential Sec protein translocation apparatus which comprises SecA, SecYEG and auxiliary proteins SecDF-YajC and YidC.</text>
</comment>
<evidence type="ECO:0000259" key="10">
    <source>
        <dbReference type="Pfam" id="PF02355"/>
    </source>
</evidence>
<feature type="transmembrane region" description="Helical" evidence="9">
    <location>
        <begin position="264"/>
        <end position="290"/>
    </location>
</feature>
<dbReference type="GO" id="GO:0005886">
    <property type="term" value="C:plasma membrane"/>
    <property type="evidence" value="ECO:0007669"/>
    <property type="project" value="UniProtKB-SubCell"/>
</dbReference>
<feature type="transmembrane region" description="Helical" evidence="9">
    <location>
        <begin position="236"/>
        <end position="258"/>
    </location>
</feature>
<keyword evidence="12" id="KW-1185">Reference proteome</keyword>
<keyword evidence="5 9" id="KW-0653">Protein transport</keyword>
<keyword evidence="6 9" id="KW-1133">Transmembrane helix</keyword>
<dbReference type="Gene3D" id="1.20.1640.10">
    <property type="entry name" value="Multidrug efflux transporter AcrB transmembrane domain"/>
    <property type="match status" value="1"/>
</dbReference>
<feature type="domain" description="Protein export membrane protein SecD/SecF C-terminal" evidence="10">
    <location>
        <begin position="114"/>
        <end position="291"/>
    </location>
</feature>
<feature type="transmembrane region" description="Helical" evidence="9">
    <location>
        <begin position="137"/>
        <end position="154"/>
    </location>
</feature>
<dbReference type="HAMAP" id="MF_01464_B">
    <property type="entry name" value="SecF_B"/>
    <property type="match status" value="1"/>
</dbReference>
<keyword evidence="4 9" id="KW-0812">Transmembrane</keyword>
<dbReference type="GO" id="GO:0015450">
    <property type="term" value="F:protein-transporting ATPase activity"/>
    <property type="evidence" value="ECO:0007669"/>
    <property type="project" value="InterPro"/>
</dbReference>
<dbReference type="SUPFAM" id="SSF82866">
    <property type="entry name" value="Multidrug efflux transporter AcrB transmembrane domain"/>
    <property type="match status" value="1"/>
</dbReference>
<proteinExistence type="inferred from homology"/>
<dbReference type="Pfam" id="PF07549">
    <property type="entry name" value="Sec_GG"/>
    <property type="match status" value="1"/>
</dbReference>
<feature type="transmembrane region" description="Helical" evidence="9">
    <location>
        <begin position="188"/>
        <end position="209"/>
    </location>
</feature>
<dbReference type="NCBIfam" id="TIGR00916">
    <property type="entry name" value="2A0604s01"/>
    <property type="match status" value="1"/>
</dbReference>
<dbReference type="GO" id="GO:0006605">
    <property type="term" value="P:protein targeting"/>
    <property type="evidence" value="ECO:0007669"/>
    <property type="project" value="UniProtKB-UniRule"/>
</dbReference>
<dbReference type="Pfam" id="PF02355">
    <property type="entry name" value="SecD_SecF_C"/>
    <property type="match status" value="1"/>
</dbReference>
<comment type="similarity">
    <text evidence="9">Belongs to the SecD/SecF family. SecF subfamily.</text>
</comment>
<dbReference type="AlphaFoldDB" id="A0A974RZF1"/>
<evidence type="ECO:0000256" key="1">
    <source>
        <dbReference type="ARBA" id="ARBA00004651"/>
    </source>
</evidence>
<evidence type="ECO:0000313" key="12">
    <source>
        <dbReference type="Proteomes" id="UP000595278"/>
    </source>
</evidence>
<comment type="subcellular location">
    <subcellularLocation>
        <location evidence="1 9">Cell membrane</location>
        <topology evidence="1 9">Multi-pass membrane protein</topology>
    </subcellularLocation>
</comment>
<keyword evidence="8 9" id="KW-0472">Membrane</keyword>
<organism evidence="11 12">
    <name type="scientific">Entomomonas asaccharolytica</name>
    <dbReference type="NCBI Taxonomy" id="2785331"/>
    <lineage>
        <taxon>Bacteria</taxon>
        <taxon>Pseudomonadati</taxon>
        <taxon>Pseudomonadota</taxon>
        <taxon>Gammaproteobacteria</taxon>
        <taxon>Pseudomonadales</taxon>
        <taxon>Pseudomonadaceae</taxon>
        <taxon>Entomomonas</taxon>
    </lineage>
</organism>
<dbReference type="GO" id="GO:0043952">
    <property type="term" value="P:protein transport by the Sec complex"/>
    <property type="evidence" value="ECO:0007669"/>
    <property type="project" value="UniProtKB-UniRule"/>
</dbReference>
<dbReference type="InterPro" id="IPR005665">
    <property type="entry name" value="SecF_bac"/>
</dbReference>
<name>A0A974RZF1_9GAMM</name>
<dbReference type="NCBIfam" id="TIGR00966">
    <property type="entry name" value="transloc_SecF"/>
    <property type="match status" value="1"/>
</dbReference>
<dbReference type="PANTHER" id="PTHR30081:SF8">
    <property type="entry name" value="PROTEIN TRANSLOCASE SUBUNIT SECF"/>
    <property type="match status" value="1"/>
</dbReference>
<evidence type="ECO:0000256" key="2">
    <source>
        <dbReference type="ARBA" id="ARBA00022448"/>
    </source>
</evidence>
<reference evidence="11 12" key="1">
    <citation type="submission" date="2021-01" db="EMBL/GenBank/DDBJ databases">
        <title>Entomomonas sp. F2A isolated from a house cricket (Acheta domesticus).</title>
        <authorList>
            <person name="Spergser J."/>
            <person name="Busse H.-J."/>
        </authorList>
    </citation>
    <scope>NUCLEOTIDE SEQUENCE [LARGE SCALE GENOMIC DNA]</scope>
    <source>
        <strain evidence="11 12">F2A</strain>
    </source>
</reference>
<dbReference type="Proteomes" id="UP000595278">
    <property type="component" value="Chromosome"/>
</dbReference>
<dbReference type="InterPro" id="IPR055344">
    <property type="entry name" value="SecD_SecF_C_bact"/>
</dbReference>
<dbReference type="KEGG" id="eaz:JHT90_07185"/>
<evidence type="ECO:0000256" key="7">
    <source>
        <dbReference type="ARBA" id="ARBA00023010"/>
    </source>
</evidence>
<keyword evidence="3 9" id="KW-1003">Cell membrane</keyword>